<dbReference type="GO" id="GO:0004029">
    <property type="term" value="F:aldehyde dehydrogenase (NAD+) activity"/>
    <property type="evidence" value="ECO:0007669"/>
    <property type="project" value="TreeGrafter"/>
</dbReference>
<dbReference type="Proteomes" id="UP000076066">
    <property type="component" value="Chromosome"/>
</dbReference>
<dbReference type="PANTHER" id="PTHR48079">
    <property type="entry name" value="PROTEIN YEEZ"/>
    <property type="match status" value="1"/>
</dbReference>
<dbReference type="PANTHER" id="PTHR48079:SF6">
    <property type="entry name" value="NAD(P)-BINDING DOMAIN-CONTAINING PROTEIN-RELATED"/>
    <property type="match status" value="1"/>
</dbReference>
<dbReference type="RefSeq" id="WP_066134282.1">
    <property type="nucleotide sequence ID" value="NZ_CP014525.1"/>
</dbReference>
<evidence type="ECO:0008006" key="3">
    <source>
        <dbReference type="Google" id="ProtNLM"/>
    </source>
</evidence>
<dbReference type="CDD" id="cd05266">
    <property type="entry name" value="SDR_a4"/>
    <property type="match status" value="1"/>
</dbReference>
<dbReference type="Gene3D" id="3.40.50.720">
    <property type="entry name" value="NAD(P)-binding Rossmann-like Domain"/>
    <property type="match status" value="1"/>
</dbReference>
<dbReference type="OrthoDB" id="9808276at2"/>
<dbReference type="GO" id="GO:0005737">
    <property type="term" value="C:cytoplasm"/>
    <property type="evidence" value="ECO:0007669"/>
    <property type="project" value="TreeGrafter"/>
</dbReference>
<dbReference type="SUPFAM" id="SSF51735">
    <property type="entry name" value="NAD(P)-binding Rossmann-fold domains"/>
    <property type="match status" value="1"/>
</dbReference>
<sequence>MPTLLCSGFGFCAAALASRLLEEGWTVRGTTRHPEKADALRAAGIETWIFDGQTPMPAEALDGVTHILVSAAPREHDGKIVDPVLDCHREQLRQATEAGTLRWVGYLSSTGVYGDHQGAIVTEGTPVSGKGSGSSPSTARIEAERQWLEQGGPIHIFRLSGIYGPGRSALDSIRSGRAQRIVKPGHVFCRIHVDDIATVLRASALRPNPGRIYNVADDEPAPYADVVTWACTLLGVTPPPETPWEKAQLSPMSAGFYNACRRVDNTRIKEELGITLAFPTYRDGLQSILEFEQINRQTAQKLQPAET</sequence>
<accession>A0A143DEF4</accession>
<dbReference type="GeneID" id="53316535"/>
<dbReference type="InterPro" id="IPR036291">
    <property type="entry name" value="NAD(P)-bd_dom_sf"/>
</dbReference>
<dbReference type="EMBL" id="CP014525">
    <property type="protein sequence ID" value="AMW34663.1"/>
    <property type="molecule type" value="Genomic_DNA"/>
</dbReference>
<dbReference type="STRING" id="1549855.AY555_05135"/>
<dbReference type="AlphaFoldDB" id="A0A143DEF4"/>
<dbReference type="InterPro" id="IPR051783">
    <property type="entry name" value="NAD(P)-dependent_oxidoreduct"/>
</dbReference>
<evidence type="ECO:0000313" key="1">
    <source>
        <dbReference type="EMBL" id="AMW34663.1"/>
    </source>
</evidence>
<keyword evidence="2" id="KW-1185">Reference proteome</keyword>
<proteinExistence type="predicted"/>
<reference evidence="1 2" key="1">
    <citation type="submission" date="2016-02" db="EMBL/GenBank/DDBJ databases">
        <title>Complete Genome of H5569, the type strain of the newly described species Haematospirillium jordaniae.</title>
        <authorList>
            <person name="Nicholson A.C."/>
            <person name="Humrighouse B.W."/>
            <person name="Loparov V."/>
            <person name="McQuiston J.R."/>
        </authorList>
    </citation>
    <scope>NUCLEOTIDE SEQUENCE [LARGE SCALE GENOMIC DNA]</scope>
    <source>
        <strain evidence="1 2">H5569</strain>
    </source>
</reference>
<protein>
    <recommendedName>
        <fullName evidence="3">NAD(P)-dependent oxidoreductase</fullName>
    </recommendedName>
</protein>
<gene>
    <name evidence="1" type="ORF">AY555_05135</name>
</gene>
<evidence type="ECO:0000313" key="2">
    <source>
        <dbReference type="Proteomes" id="UP000076066"/>
    </source>
</evidence>
<name>A0A143DEF4_9PROT</name>
<dbReference type="KEGG" id="hjo:AY555_05135"/>
<organism evidence="1 2">
    <name type="scientific">Haematospirillum jordaniae</name>
    <dbReference type="NCBI Taxonomy" id="1549855"/>
    <lineage>
        <taxon>Bacteria</taxon>
        <taxon>Pseudomonadati</taxon>
        <taxon>Pseudomonadota</taxon>
        <taxon>Alphaproteobacteria</taxon>
        <taxon>Rhodospirillales</taxon>
        <taxon>Novispirillaceae</taxon>
        <taxon>Haematospirillum</taxon>
    </lineage>
</organism>